<evidence type="ECO:0000256" key="2">
    <source>
        <dbReference type="ARBA" id="ARBA00022448"/>
    </source>
</evidence>
<organism evidence="16 17">
    <name type="scientific">Thalassotalea nanhaiensis</name>
    <dbReference type="NCBI Taxonomy" id="3065648"/>
    <lineage>
        <taxon>Bacteria</taxon>
        <taxon>Pseudomonadati</taxon>
        <taxon>Pseudomonadota</taxon>
        <taxon>Gammaproteobacteria</taxon>
        <taxon>Alteromonadales</taxon>
        <taxon>Colwelliaceae</taxon>
        <taxon>Thalassotalea</taxon>
    </lineage>
</organism>
<keyword evidence="3 11" id="KW-1134">Transmembrane beta strand</keyword>
<evidence type="ECO:0000256" key="1">
    <source>
        <dbReference type="ARBA" id="ARBA00004571"/>
    </source>
</evidence>
<gene>
    <name evidence="16" type="ORF">RI845_12380</name>
</gene>
<dbReference type="PANTHER" id="PTHR32552">
    <property type="entry name" value="FERRICHROME IRON RECEPTOR-RELATED"/>
    <property type="match status" value="1"/>
</dbReference>
<keyword evidence="13" id="KW-0732">Signal</keyword>
<dbReference type="Pfam" id="PF07715">
    <property type="entry name" value="Plug"/>
    <property type="match status" value="1"/>
</dbReference>
<proteinExistence type="inferred from homology"/>
<dbReference type="Gene3D" id="2.40.170.20">
    <property type="entry name" value="TonB-dependent receptor, beta-barrel domain"/>
    <property type="match status" value="1"/>
</dbReference>
<dbReference type="EMBL" id="CP134146">
    <property type="protein sequence ID" value="WNC67312.1"/>
    <property type="molecule type" value="Genomic_DNA"/>
</dbReference>
<comment type="similarity">
    <text evidence="11 12">Belongs to the TonB-dependent receptor family.</text>
</comment>
<evidence type="ECO:0000256" key="12">
    <source>
        <dbReference type="RuleBase" id="RU003357"/>
    </source>
</evidence>
<keyword evidence="16" id="KW-0675">Receptor</keyword>
<keyword evidence="2 11" id="KW-0813">Transport</keyword>
<feature type="domain" description="TonB-dependent receptor plug" evidence="15">
    <location>
        <begin position="53"/>
        <end position="158"/>
    </location>
</feature>
<evidence type="ECO:0000256" key="8">
    <source>
        <dbReference type="ARBA" id="ARBA00023077"/>
    </source>
</evidence>
<accession>A0ABY9TEW7</accession>
<dbReference type="Pfam" id="PF00593">
    <property type="entry name" value="TonB_dep_Rec_b-barrel"/>
    <property type="match status" value="1"/>
</dbReference>
<keyword evidence="8 12" id="KW-0798">TonB box</keyword>
<keyword evidence="17" id="KW-1185">Reference proteome</keyword>
<keyword evidence="6" id="KW-0408">Iron</keyword>
<evidence type="ECO:0000256" key="11">
    <source>
        <dbReference type="PROSITE-ProRule" id="PRU01360"/>
    </source>
</evidence>
<dbReference type="SUPFAM" id="SSF56935">
    <property type="entry name" value="Porins"/>
    <property type="match status" value="1"/>
</dbReference>
<dbReference type="InterPro" id="IPR000531">
    <property type="entry name" value="Beta-barrel_TonB"/>
</dbReference>
<comment type="subcellular location">
    <subcellularLocation>
        <location evidence="1 11">Cell outer membrane</location>
        <topology evidence="1 11">Multi-pass membrane protein</topology>
    </subcellularLocation>
</comment>
<reference evidence="17" key="1">
    <citation type="submission" date="2023-09" db="EMBL/GenBank/DDBJ databases">
        <authorList>
            <person name="Li S."/>
            <person name="Li X."/>
            <person name="Zhang C."/>
            <person name="Zhao Z."/>
        </authorList>
    </citation>
    <scope>NUCLEOTIDE SEQUENCE [LARGE SCALE GENOMIC DNA]</scope>
    <source>
        <strain evidence="17">SQ345</strain>
    </source>
</reference>
<feature type="domain" description="TonB-dependent receptor-like beta-barrel" evidence="14">
    <location>
        <begin position="261"/>
        <end position="770"/>
    </location>
</feature>
<evidence type="ECO:0000256" key="9">
    <source>
        <dbReference type="ARBA" id="ARBA00023136"/>
    </source>
</evidence>
<keyword evidence="9 11" id="KW-0472">Membrane</keyword>
<evidence type="ECO:0000259" key="15">
    <source>
        <dbReference type="Pfam" id="PF07715"/>
    </source>
</evidence>
<dbReference type="PANTHER" id="PTHR32552:SF81">
    <property type="entry name" value="TONB-DEPENDENT OUTER MEMBRANE RECEPTOR"/>
    <property type="match status" value="1"/>
</dbReference>
<keyword evidence="4" id="KW-0410">Iron transport</keyword>
<keyword evidence="10 11" id="KW-0998">Cell outer membrane</keyword>
<evidence type="ECO:0000313" key="16">
    <source>
        <dbReference type="EMBL" id="WNC67312.1"/>
    </source>
</evidence>
<evidence type="ECO:0000259" key="14">
    <source>
        <dbReference type="Pfam" id="PF00593"/>
    </source>
</evidence>
<evidence type="ECO:0000256" key="4">
    <source>
        <dbReference type="ARBA" id="ARBA00022496"/>
    </source>
</evidence>
<dbReference type="Proteomes" id="UP001248581">
    <property type="component" value="Chromosome"/>
</dbReference>
<keyword evidence="7" id="KW-0406">Ion transport</keyword>
<evidence type="ECO:0000313" key="17">
    <source>
        <dbReference type="Proteomes" id="UP001248581"/>
    </source>
</evidence>
<evidence type="ECO:0000256" key="13">
    <source>
        <dbReference type="SAM" id="SignalP"/>
    </source>
</evidence>
<dbReference type="RefSeq" id="WP_348386476.1">
    <property type="nucleotide sequence ID" value="NZ_CP134146.1"/>
</dbReference>
<dbReference type="InterPro" id="IPR036942">
    <property type="entry name" value="Beta-barrel_TonB_sf"/>
</dbReference>
<dbReference type="PROSITE" id="PS52016">
    <property type="entry name" value="TONB_DEPENDENT_REC_3"/>
    <property type="match status" value="1"/>
</dbReference>
<protein>
    <submittedName>
        <fullName evidence="16">TonB-dependent receptor</fullName>
    </submittedName>
</protein>
<name>A0ABY9TEW7_9GAMM</name>
<evidence type="ECO:0000256" key="6">
    <source>
        <dbReference type="ARBA" id="ARBA00023004"/>
    </source>
</evidence>
<dbReference type="InterPro" id="IPR039426">
    <property type="entry name" value="TonB-dep_rcpt-like"/>
</dbReference>
<evidence type="ECO:0000256" key="7">
    <source>
        <dbReference type="ARBA" id="ARBA00023065"/>
    </source>
</evidence>
<evidence type="ECO:0000256" key="10">
    <source>
        <dbReference type="ARBA" id="ARBA00023237"/>
    </source>
</evidence>
<keyword evidence="5 11" id="KW-0812">Transmembrane</keyword>
<feature type="chain" id="PRO_5046370025" evidence="13">
    <location>
        <begin position="28"/>
        <end position="806"/>
    </location>
</feature>
<dbReference type="InterPro" id="IPR012910">
    <property type="entry name" value="Plug_dom"/>
</dbReference>
<feature type="signal peptide" evidence="13">
    <location>
        <begin position="1"/>
        <end position="27"/>
    </location>
</feature>
<evidence type="ECO:0000256" key="5">
    <source>
        <dbReference type="ARBA" id="ARBA00022692"/>
    </source>
</evidence>
<sequence length="806" mass="87973">MKLKLNTITRCLGAVSFTVALSYSANAAETTAQIDEGKLEHITVTSTKRTQSINDIPMSIQAISGDQLQAESIEDLGELSGSIPNLMISETLGTTQVSIRGMGAGTDRSLEQSVSMFIDGIYMPRSRQYRAPFLDTERVEVLRGTQAVLFGLNSTAGAISVVSKKNTADDDFNASVSVDHEAEYEETVVSVAAGGGVTDTLGLRLAVQQKTSDGFGQNTYDGSTIGEKDETLIRLTGVWNASEDLTVTAKIENAQYEVDGNLQNTFTTIKDDLGYVIGRGEFNFDENYDASMLDLFDPSATGNTSTLSDTRSSAGLEQESRNVAVEIAYDINDYTLTANIGYSDFDFIHALDLDSNSFNIIPALLGMAPTPNTGGIDNILHEAYEQNSFELRLASPVNDNFSYIVGAYFQSSDLENQNSNIVNLTEVYPVLSAIYLGDPTIIPPGYDWVEASFEQETDAFSVFANATWNITDSSRLIFGARYITEDKEHNRTVNNQFGFDSGNGEMVWTDMPLGGGVAFTATNPVKDDRTSENFMPEVMYQFDFNDDVMMYAKAGTSAKSGGFAASVNITPEQFEYDDEQALGFEFGTKMSLLEGDADLNIALFRTEYDDLQVNTFDPITAASTITNAGESLSQGIEVEARWMLNDWLMLGGSLAYLDAEYTDYKNGSCNQRETLDAIYAGGECNSSDKSDQPMPFSPEYSGKVYADIEAPITDSLVLTAGASVQFSDEFYTESSLDEVGLQESFEKVNARIGIKSVDNIWSVNVLGKNLNDEITLGSYQPFLGTNIATFKPGRTVNVQFTYNFEG</sequence>
<evidence type="ECO:0000256" key="3">
    <source>
        <dbReference type="ARBA" id="ARBA00022452"/>
    </source>
</evidence>